<evidence type="ECO:0008006" key="3">
    <source>
        <dbReference type="Google" id="ProtNLM"/>
    </source>
</evidence>
<name>A0A512L5Q1_9PROT</name>
<organism evidence="1 2">
    <name type="scientific">Sulfuriferula plumbiphila</name>
    <dbReference type="NCBI Taxonomy" id="171865"/>
    <lineage>
        <taxon>Bacteria</taxon>
        <taxon>Pseudomonadati</taxon>
        <taxon>Pseudomonadota</taxon>
        <taxon>Betaproteobacteria</taxon>
        <taxon>Nitrosomonadales</taxon>
        <taxon>Sulfuricellaceae</taxon>
        <taxon>Sulfuriferula</taxon>
    </lineage>
</organism>
<dbReference type="Proteomes" id="UP000321337">
    <property type="component" value="Unassembled WGS sequence"/>
</dbReference>
<reference evidence="1 2" key="1">
    <citation type="submission" date="2019-07" db="EMBL/GenBank/DDBJ databases">
        <title>Whole genome shotgun sequence of Thiobacillus plumbophilus NBRC 107929.</title>
        <authorList>
            <person name="Hosoyama A."/>
            <person name="Uohara A."/>
            <person name="Ohji S."/>
            <person name="Ichikawa N."/>
        </authorList>
    </citation>
    <scope>NUCLEOTIDE SEQUENCE [LARGE SCALE GENOMIC DNA]</scope>
    <source>
        <strain evidence="1 2">NBRC 107929</strain>
    </source>
</reference>
<dbReference type="RefSeq" id="WP_147071285.1">
    <property type="nucleotide sequence ID" value="NZ_AP021884.1"/>
</dbReference>
<evidence type="ECO:0000313" key="2">
    <source>
        <dbReference type="Proteomes" id="UP000321337"/>
    </source>
</evidence>
<dbReference type="NCBIfam" id="NF041023">
    <property type="entry name" value="PP0621_fam"/>
    <property type="match status" value="1"/>
</dbReference>
<dbReference type="OrthoDB" id="9814432at2"/>
<dbReference type="InterPro" id="IPR049708">
    <property type="entry name" value="PP0621-like"/>
</dbReference>
<keyword evidence="2" id="KW-1185">Reference proteome</keyword>
<comment type="caution">
    <text evidence="1">The sequence shown here is derived from an EMBL/GenBank/DDBJ whole genome shotgun (WGS) entry which is preliminary data.</text>
</comment>
<gene>
    <name evidence="1" type="ORF">TPL01_09480</name>
</gene>
<protein>
    <recommendedName>
        <fullName evidence="3">Preprotein translocase subunit YajC</fullName>
    </recommendedName>
</protein>
<dbReference type="EMBL" id="BKAD01000008">
    <property type="protein sequence ID" value="GEP29810.1"/>
    <property type="molecule type" value="Genomic_DNA"/>
</dbReference>
<sequence>MAKLLLLLVVGALIYWIIKSSGRSDGRADVSPQAKPPEDMVRCVHCGVNLPRSEAVLSRGEFFCGNEHRQLHQT</sequence>
<evidence type="ECO:0000313" key="1">
    <source>
        <dbReference type="EMBL" id="GEP29810.1"/>
    </source>
</evidence>
<proteinExistence type="predicted"/>
<accession>A0A512L5Q1</accession>
<dbReference type="AlphaFoldDB" id="A0A512L5Q1"/>